<accession>A0ACC2IAW4</accession>
<keyword evidence="2" id="KW-1185">Reference proteome</keyword>
<reference evidence="1" key="1">
    <citation type="submission" date="2022-11" db="EMBL/GenBank/DDBJ databases">
        <title>Genome Sequence of Nemania bipapillata.</title>
        <authorList>
            <person name="Buettner E."/>
        </authorList>
    </citation>
    <scope>NUCLEOTIDE SEQUENCE</scope>
    <source>
        <strain evidence="1">CP14</strain>
    </source>
</reference>
<name>A0ACC2IAW4_9PEZI</name>
<comment type="caution">
    <text evidence="1">The sequence shown here is derived from an EMBL/GenBank/DDBJ whole genome shotgun (WGS) entry which is preliminary data.</text>
</comment>
<evidence type="ECO:0000313" key="2">
    <source>
        <dbReference type="Proteomes" id="UP001153334"/>
    </source>
</evidence>
<dbReference type="Proteomes" id="UP001153334">
    <property type="component" value="Unassembled WGS sequence"/>
</dbReference>
<organism evidence="1 2">
    <name type="scientific">Nemania bipapillata</name>
    <dbReference type="NCBI Taxonomy" id="110536"/>
    <lineage>
        <taxon>Eukaryota</taxon>
        <taxon>Fungi</taxon>
        <taxon>Dikarya</taxon>
        <taxon>Ascomycota</taxon>
        <taxon>Pezizomycotina</taxon>
        <taxon>Sordariomycetes</taxon>
        <taxon>Xylariomycetidae</taxon>
        <taxon>Xylariales</taxon>
        <taxon>Xylariaceae</taxon>
        <taxon>Nemania</taxon>
    </lineage>
</organism>
<sequence>MAAPIGLVASVSATAGVVSHLSYFIHGEHMLTAYKLVILALFGPPTAVALLTTVAGFSLSHATKLTSVSYGAYMTALFTSILIYRAFFHPLRHFSGPKLARLSQFYHFFHVRAKVDNYRHLDRLHEKYGEYVRVGPNLLSISDPDLIEVIFHPQSNFTKADCWFPFSPLCCRLLSWYDISNPLLNLVQLRDRSEHDRRRRHGWDLAFTTKALRSYDSRVIKYADQFVAQMQRRAGENVNITNWLEWYAFDVMVCSLESFIPLLAPEALSDLAFGRSFKALENGKSHIYIDTMHKTSVLPLGCLGTLPWVIQTIADLVPTRLNPFMTLVRYSDECIEERKQRTPTEPDIMTPILAAGPFYEDPKADALLLVGDARLIIIAGSDTSASTLIHCFYELGRDADVVRKIRDELQQHGIRNDETLSIPQLQYLGYLNAFINETLRMHPTNPGGLFRLTPQGGVKIGGHYLPGGVKVVNPHYSVLRSPKAFVSPNEFIPERWTTRPELILNKKAFCPFSQGRYACIGRNLALNELRAVISKSVLEFDINFAPGETGRALLEESRDIFTMSLAKLELRFTRRSK</sequence>
<proteinExistence type="predicted"/>
<evidence type="ECO:0000313" key="1">
    <source>
        <dbReference type="EMBL" id="KAJ8112338.1"/>
    </source>
</evidence>
<gene>
    <name evidence="1" type="ORF">ONZ43_g5416</name>
</gene>
<protein>
    <submittedName>
        <fullName evidence="1">Uncharacterized protein</fullName>
    </submittedName>
</protein>
<dbReference type="EMBL" id="JAPESX010001668">
    <property type="protein sequence ID" value="KAJ8112338.1"/>
    <property type="molecule type" value="Genomic_DNA"/>
</dbReference>